<evidence type="ECO:0000256" key="2">
    <source>
        <dbReference type="ARBA" id="ARBA00023002"/>
    </source>
</evidence>
<evidence type="ECO:0000313" key="6">
    <source>
        <dbReference type="Proteomes" id="UP000294855"/>
    </source>
</evidence>
<dbReference type="GO" id="GO:0016151">
    <property type="term" value="F:nickel cation binding"/>
    <property type="evidence" value="ECO:0007669"/>
    <property type="project" value="InterPro"/>
</dbReference>
<evidence type="ECO:0000313" key="5">
    <source>
        <dbReference type="EMBL" id="TDQ69411.1"/>
    </source>
</evidence>
<name>A0A484F4B2_9EURY</name>
<dbReference type="EMBL" id="SNYS01000007">
    <property type="protein sequence ID" value="TDQ69411.1"/>
    <property type="molecule type" value="Genomic_DNA"/>
</dbReference>
<organism evidence="5 6">
    <name type="scientific">Methanimicrococcus blatticola</name>
    <dbReference type="NCBI Taxonomy" id="91560"/>
    <lineage>
        <taxon>Archaea</taxon>
        <taxon>Methanobacteriati</taxon>
        <taxon>Methanobacteriota</taxon>
        <taxon>Stenosarchaea group</taxon>
        <taxon>Methanomicrobia</taxon>
        <taxon>Methanosarcinales</taxon>
        <taxon>Methanosarcinaceae</taxon>
        <taxon>Methanimicrococcus</taxon>
    </lineage>
</organism>
<dbReference type="InterPro" id="IPR051349">
    <property type="entry name" value="Hydrogenase_assoc-protein"/>
</dbReference>
<dbReference type="Gene3D" id="3.30.70.20">
    <property type="match status" value="1"/>
</dbReference>
<dbReference type="Gene3D" id="3.40.50.700">
    <property type="entry name" value="NADH:ubiquinone oxidoreductase-like, 20kDa subunit"/>
    <property type="match status" value="1"/>
</dbReference>
<reference evidence="5 6" key="1">
    <citation type="submission" date="2019-03" db="EMBL/GenBank/DDBJ databases">
        <title>Genomic Encyclopedia of Type Strains, Phase IV (KMG-IV): sequencing the most valuable type-strain genomes for metagenomic binning, comparative biology and taxonomic classification.</title>
        <authorList>
            <person name="Goeker M."/>
        </authorList>
    </citation>
    <scope>NUCLEOTIDE SEQUENCE [LARGE SCALE GENOMIC DNA]</scope>
    <source>
        <strain evidence="5 6">DSM 13328</strain>
    </source>
</reference>
<feature type="domain" description="4Fe-4S ferredoxin-type" evidence="4">
    <location>
        <begin position="180"/>
        <end position="209"/>
    </location>
</feature>
<accession>A0A484F4B2</accession>
<sequence length="242" mass="26149">MVKISHVHMSGCTGCLISFADTYEKLLDILSAVDLVYAITLADEVTKVTETEDKIVIERVYPDEVDIALVEGSICLDDHHAVELIKEVREKSKVVVALGSCAVTGGVTRFGRGGQNPQPTHTAFVPVAEVVKVDFALPGCPPSTDSIVKFVMAALEGDTDYLEMYAEFVKYTDASGENLIKQVISQGLCMGCGTCAAACQMRAVAMYDGKPDIRMEMCINCGSCVLQCPRIRMPKSKGLLEV</sequence>
<comment type="caution">
    <text evidence="5">The sequence shown here is derived from an EMBL/GenBank/DDBJ whole genome shotgun (WGS) entry which is preliminary data.</text>
</comment>
<dbReference type="Pfam" id="PF01058">
    <property type="entry name" value="Oxidored_q6"/>
    <property type="match status" value="1"/>
</dbReference>
<dbReference type="AlphaFoldDB" id="A0A484F4B2"/>
<dbReference type="PROSITE" id="PS51379">
    <property type="entry name" value="4FE4S_FER_2"/>
    <property type="match status" value="2"/>
</dbReference>
<feature type="domain" description="4Fe-4S ferredoxin-type" evidence="4">
    <location>
        <begin position="210"/>
        <end position="238"/>
    </location>
</feature>
<dbReference type="GO" id="GO:0050660">
    <property type="term" value="F:flavin adenine dinucleotide binding"/>
    <property type="evidence" value="ECO:0007669"/>
    <property type="project" value="InterPro"/>
</dbReference>
<dbReference type="GO" id="GO:0050454">
    <property type="term" value="F:coenzyme F420 hydrogenase activity"/>
    <property type="evidence" value="ECO:0007669"/>
    <property type="project" value="UniProtKB-EC"/>
</dbReference>
<dbReference type="Pfam" id="PF13187">
    <property type="entry name" value="Fer4_9"/>
    <property type="match status" value="1"/>
</dbReference>
<dbReference type="EC" id="1.12.98.1" evidence="3"/>
<keyword evidence="6" id="KW-1185">Reference proteome</keyword>
<dbReference type="InterPro" id="IPR017896">
    <property type="entry name" value="4Fe4S_Fe-S-bd"/>
</dbReference>
<evidence type="ECO:0000256" key="1">
    <source>
        <dbReference type="ARBA" id="ARBA00010870"/>
    </source>
</evidence>
<dbReference type="RefSeq" id="WP_133517204.1">
    <property type="nucleotide sequence ID" value="NZ_JAHDUW010000002.1"/>
</dbReference>
<dbReference type="GO" id="GO:0051536">
    <property type="term" value="F:iron-sulfur cluster binding"/>
    <property type="evidence" value="ECO:0007669"/>
    <property type="project" value="InterPro"/>
</dbReference>
<evidence type="ECO:0000259" key="4">
    <source>
        <dbReference type="PROSITE" id="PS51379"/>
    </source>
</evidence>
<dbReference type="InterPro" id="IPR017681">
    <property type="entry name" value="Coenz_F420_hydrogenase_gsu"/>
</dbReference>
<evidence type="ECO:0000256" key="3">
    <source>
        <dbReference type="NCBIfam" id="TIGR03294"/>
    </source>
</evidence>
<dbReference type="NCBIfam" id="TIGR03294">
    <property type="entry name" value="FrhG"/>
    <property type="match status" value="1"/>
</dbReference>
<dbReference type="InterPro" id="IPR037024">
    <property type="entry name" value="NiFe_Hase_small_N_sf"/>
</dbReference>
<dbReference type="PANTHER" id="PTHR42845:SF2">
    <property type="entry name" value="F420-NON-REDUCING HYDROGENASE VHU SUBUNIT G"/>
    <property type="match status" value="1"/>
</dbReference>
<comment type="similarity">
    <text evidence="1">Belongs to the FrhG family.</text>
</comment>
<proteinExistence type="inferred from homology"/>
<dbReference type="InterPro" id="IPR006137">
    <property type="entry name" value="NADH_UbQ_OxRdtase-like_20kDa"/>
</dbReference>
<dbReference type="OrthoDB" id="38261at2157"/>
<dbReference type="PANTHER" id="PTHR42845">
    <property type="entry name" value="COENZYME F420-REDUCING HYDROGENASE, GAMMA SUBUNIT"/>
    <property type="match status" value="1"/>
</dbReference>
<gene>
    <name evidence="5" type="ORF">C7391_0737</name>
</gene>
<protein>
    <recommendedName>
        <fullName evidence="3">Coenzyme F420 hydrogenase subunit gamma</fullName>
        <ecNumber evidence="3">1.12.98.1</ecNumber>
    </recommendedName>
</protein>
<dbReference type="Proteomes" id="UP000294855">
    <property type="component" value="Unassembled WGS sequence"/>
</dbReference>
<dbReference type="InterPro" id="IPR017900">
    <property type="entry name" value="4Fe4S_Fe_S_CS"/>
</dbReference>
<keyword evidence="2" id="KW-0560">Oxidoreductase</keyword>
<dbReference type="PROSITE" id="PS00198">
    <property type="entry name" value="4FE4S_FER_1"/>
    <property type="match status" value="1"/>
</dbReference>
<dbReference type="SUPFAM" id="SSF56770">
    <property type="entry name" value="HydA/Nqo6-like"/>
    <property type="match status" value="1"/>
</dbReference>